<dbReference type="OrthoDB" id="998101at2"/>
<name>A0A327R5X3_9FLAO</name>
<dbReference type="AlphaFoldDB" id="A0A327R5X3"/>
<dbReference type="PANTHER" id="PTHR15949:SF3">
    <property type="entry name" value="TESTIS-EXPRESSED PROTEIN 264"/>
    <property type="match status" value="1"/>
</dbReference>
<organism evidence="1 2">
    <name type="scientific">Arenibacter echinorum</name>
    <dbReference type="NCBI Taxonomy" id="440515"/>
    <lineage>
        <taxon>Bacteria</taxon>
        <taxon>Pseudomonadati</taxon>
        <taxon>Bacteroidota</taxon>
        <taxon>Flavobacteriia</taxon>
        <taxon>Flavobacteriales</taxon>
        <taxon>Flavobacteriaceae</taxon>
        <taxon>Arenibacter</taxon>
    </lineage>
</organism>
<dbReference type="SUPFAM" id="SSF55136">
    <property type="entry name" value="Probable bacterial effector-binding domain"/>
    <property type="match status" value="1"/>
</dbReference>
<proteinExistence type="predicted"/>
<evidence type="ECO:0000313" key="2">
    <source>
        <dbReference type="Proteomes" id="UP000249696"/>
    </source>
</evidence>
<dbReference type="EMBL" id="QLLN01000004">
    <property type="protein sequence ID" value="RAJ11508.1"/>
    <property type="molecule type" value="Genomic_DNA"/>
</dbReference>
<comment type="caution">
    <text evidence="1">The sequence shown here is derived from an EMBL/GenBank/DDBJ whole genome shotgun (WGS) entry which is preliminary data.</text>
</comment>
<dbReference type="Proteomes" id="UP000249696">
    <property type="component" value="Unassembled WGS sequence"/>
</dbReference>
<evidence type="ECO:0000313" key="1">
    <source>
        <dbReference type="EMBL" id="RAJ11508.1"/>
    </source>
</evidence>
<accession>A0A327R5X3</accession>
<gene>
    <name evidence="1" type="ORF">LV92_02436</name>
</gene>
<keyword evidence="2" id="KW-1185">Reference proteome</keyword>
<reference evidence="1 2" key="1">
    <citation type="submission" date="2018-06" db="EMBL/GenBank/DDBJ databases">
        <title>Genomic Encyclopedia of Archaeal and Bacterial Type Strains, Phase II (KMG-II): from individual species to whole genera.</title>
        <authorList>
            <person name="Goeker M."/>
        </authorList>
    </citation>
    <scope>NUCLEOTIDE SEQUENCE [LARGE SCALE GENOMIC DNA]</scope>
    <source>
        <strain evidence="1 2">DSM 23522</strain>
    </source>
</reference>
<dbReference type="PANTHER" id="PTHR15949">
    <property type="entry name" value="TESTIS-EXPRESSED PROTEIN 264"/>
    <property type="match status" value="1"/>
</dbReference>
<evidence type="ECO:0008006" key="3">
    <source>
        <dbReference type="Google" id="ProtNLM"/>
    </source>
</evidence>
<protein>
    <recommendedName>
        <fullName evidence="3">GyrI-like small molecule binding protein</fullName>
    </recommendedName>
</protein>
<dbReference type="Gene3D" id="3.20.80.10">
    <property type="entry name" value="Regulatory factor, effector binding domain"/>
    <property type="match status" value="1"/>
</dbReference>
<dbReference type="InterPro" id="IPR011256">
    <property type="entry name" value="Reg_factor_effector_dom_sf"/>
</dbReference>
<dbReference type="RefSeq" id="WP_111623897.1">
    <property type="nucleotide sequence ID" value="NZ_QLLN01000004.1"/>
</dbReference>
<sequence>MKTIKIILVVLAILVIALAGFYAYYGGFKKINISVSKTGGDILIYEEIQGDYKQSGVIMDKIYYALLNEDNIETFKGFGLYFDNPQKVEKSKLRSEAGCILEKKDIDKLPILENKYTVRTFPEKEYLITEFPYKGKMSIFLGIMKVYPALNKFSKLNGYKEDSPVMELYDVPNNKILYRKEMIKE</sequence>